<name>A0ABR2UMA4_9PEZI</name>
<dbReference type="PANTHER" id="PTHR22890">
    <property type="entry name" value="MEDIATOR OF RNA POLYMERASE II TRANSCRIPTION SUBUNIT 11"/>
    <property type="match status" value="1"/>
</dbReference>
<comment type="caution">
    <text evidence="6">The sequence shown here is derived from an EMBL/GenBank/DDBJ whole genome shotgun (WGS) entry which is preliminary data.</text>
</comment>
<comment type="subunit">
    <text evidence="4">Component of the Mediator complex.</text>
</comment>
<dbReference type="Pfam" id="PF10280">
    <property type="entry name" value="Med11"/>
    <property type="match status" value="1"/>
</dbReference>
<proteinExistence type="inferred from homology"/>
<evidence type="ECO:0000256" key="4">
    <source>
        <dbReference type="RuleBase" id="RU364147"/>
    </source>
</evidence>
<evidence type="ECO:0000256" key="3">
    <source>
        <dbReference type="ARBA" id="ARBA00023242"/>
    </source>
</evidence>
<keyword evidence="3 4" id="KW-0539">Nucleus</keyword>
<evidence type="ECO:0000313" key="6">
    <source>
        <dbReference type="EMBL" id="KAK9415765.1"/>
    </source>
</evidence>
<feature type="region of interest" description="Disordered" evidence="5">
    <location>
        <begin position="50"/>
        <end position="74"/>
    </location>
</feature>
<accession>A0ABR2UMA4</accession>
<evidence type="ECO:0000256" key="5">
    <source>
        <dbReference type="SAM" id="MobiDB-lite"/>
    </source>
</evidence>
<protein>
    <recommendedName>
        <fullName evidence="4">Mediator of RNA polymerase II transcription subunit 11</fullName>
    </recommendedName>
    <alternativeName>
        <fullName evidence="4">Mediator complex subunit 11</fullName>
    </alternativeName>
</protein>
<comment type="similarity">
    <text evidence="2 4">Belongs to the Mediator complex subunit 11 family.</text>
</comment>
<comment type="subcellular location">
    <subcellularLocation>
        <location evidence="1 4">Nucleus</location>
    </subcellularLocation>
</comment>
<reference evidence="6 7" key="1">
    <citation type="journal article" date="2024" name="J. Plant Pathol.">
        <title>Sequence and assembly of the genome of Seiridium unicorne, isolate CBS 538.82, causal agent of cypress canker disease.</title>
        <authorList>
            <person name="Scali E."/>
            <person name="Rocca G.D."/>
            <person name="Danti R."/>
            <person name="Garbelotto M."/>
            <person name="Barberini S."/>
            <person name="Baroncelli R."/>
            <person name="Emiliani G."/>
        </authorList>
    </citation>
    <scope>NUCLEOTIDE SEQUENCE [LARGE SCALE GENOMIC DNA]</scope>
    <source>
        <strain evidence="6 7">BM-138-508</strain>
    </source>
</reference>
<dbReference type="Proteomes" id="UP001408356">
    <property type="component" value="Unassembled WGS sequence"/>
</dbReference>
<evidence type="ECO:0000256" key="1">
    <source>
        <dbReference type="ARBA" id="ARBA00004123"/>
    </source>
</evidence>
<keyword evidence="7" id="KW-1185">Reference proteome</keyword>
<dbReference type="Gene3D" id="1.10.287.3490">
    <property type="match status" value="1"/>
</dbReference>
<gene>
    <name evidence="4" type="primary">MED11</name>
    <name evidence="6" type="ORF">SUNI508_10243</name>
</gene>
<keyword evidence="4" id="KW-0805">Transcription regulation</keyword>
<evidence type="ECO:0000256" key="2">
    <source>
        <dbReference type="ARBA" id="ARBA00008186"/>
    </source>
</evidence>
<organism evidence="6 7">
    <name type="scientific">Seiridium unicorne</name>
    <dbReference type="NCBI Taxonomy" id="138068"/>
    <lineage>
        <taxon>Eukaryota</taxon>
        <taxon>Fungi</taxon>
        <taxon>Dikarya</taxon>
        <taxon>Ascomycota</taxon>
        <taxon>Pezizomycotina</taxon>
        <taxon>Sordariomycetes</taxon>
        <taxon>Xylariomycetidae</taxon>
        <taxon>Amphisphaeriales</taxon>
        <taxon>Sporocadaceae</taxon>
        <taxon>Seiridium</taxon>
    </lineage>
</organism>
<keyword evidence="4" id="KW-0804">Transcription</keyword>
<dbReference type="EMBL" id="JARVKF010000413">
    <property type="protein sequence ID" value="KAK9415765.1"/>
    <property type="molecule type" value="Genomic_DNA"/>
</dbReference>
<sequence>MANQDNGEETPFVPFTTAERIQQLGEIDESIVGLLRTVGAAIQSLNKKDLNDGDAAMNTGPGEADSDDEDESGKDTAFKHHMNDFLRTLRSVNVRMKRQIWGLEEAGIIKSSDAPTGDAAADDGLKALEPDGNGKIGGMDVGWLNSRSNKVERDMESELWDQAEAFLKERIKQGEAKISVEDGVLVFSRWWHHDTQGRGHG</sequence>
<dbReference type="InterPro" id="IPR019404">
    <property type="entry name" value="Mediator_Med11"/>
</dbReference>
<evidence type="ECO:0000313" key="7">
    <source>
        <dbReference type="Proteomes" id="UP001408356"/>
    </source>
</evidence>
<keyword evidence="4" id="KW-0010">Activator</keyword>
<comment type="function">
    <text evidence="4">Component of the Mediator complex, a coactivator involved in the regulated transcription of nearly all RNA polymerase II-dependent genes. Mediator functions as a bridge to convey information from gene-specific regulatory proteins to the basal RNA polymerase II transcription machinery. Mediator is recruited to promoters by direct interactions with regulatory proteins and serves as a scaffold for the assembly of a functional pre-initiation complex with RNA polymerase II and the general transcription factors.</text>
</comment>